<gene>
    <name evidence="5" type="ORF">SEVIR_9G405100v2</name>
</gene>
<proteinExistence type="inferred from homology"/>
<dbReference type="PANTHER" id="PTHR34998">
    <property type="entry name" value="OS04G0357400 PROTEIN-RELATED"/>
    <property type="match status" value="1"/>
</dbReference>
<keyword evidence="6" id="KW-1185">Reference proteome</keyword>
<reference evidence="5" key="1">
    <citation type="submission" date="2019-03" db="EMBL/GenBank/DDBJ databases">
        <title>WGS assembly of Setaria viridis.</title>
        <authorList>
            <person name="Huang P."/>
            <person name="Jenkins J."/>
            <person name="Grimwood J."/>
            <person name="Barry K."/>
            <person name="Healey A."/>
            <person name="Mamidi S."/>
            <person name="Sreedasyam A."/>
            <person name="Shu S."/>
            <person name="Feldman M."/>
            <person name="Wu J."/>
            <person name="Yu Y."/>
            <person name="Chen C."/>
            <person name="Johnson J."/>
            <person name="Rokhsar D."/>
            <person name="Baxter I."/>
            <person name="Schmutz J."/>
            <person name="Brutnell T."/>
            <person name="Kellogg E."/>
        </authorList>
    </citation>
    <scope>NUCLEOTIDE SEQUENCE [LARGE SCALE GENOMIC DNA]</scope>
</reference>
<comment type="similarity">
    <text evidence="1">Belongs to the plant rapid alkalinization factor (RALF) family.</text>
</comment>
<keyword evidence="4" id="KW-1015">Disulfide bond</keyword>
<sequence>MAAKAPVLRTTSAAVAVAVAVMSVCVVVAASLAAAAATVSGDPVAGLPLLMAARGGGSSSSRVEDEEPLEMDSEAHRRVVLALRGGLGLSLGNRALDRNKPLCERPCTGAPGEPYVRGCLKIYHCPGATNALSD</sequence>
<name>A0A4U6T5T2_SETVI</name>
<dbReference type="InterPro" id="IPR008801">
    <property type="entry name" value="RALF"/>
</dbReference>
<dbReference type="OMA" id="HCANSPS"/>
<evidence type="ECO:0000256" key="2">
    <source>
        <dbReference type="ARBA" id="ARBA00022702"/>
    </source>
</evidence>
<keyword evidence="2" id="KW-0372">Hormone</keyword>
<dbReference type="EMBL" id="CM016560">
    <property type="protein sequence ID" value="TKV96064.1"/>
    <property type="molecule type" value="Genomic_DNA"/>
</dbReference>
<evidence type="ECO:0000313" key="6">
    <source>
        <dbReference type="Proteomes" id="UP000298652"/>
    </source>
</evidence>
<protein>
    <submittedName>
        <fullName evidence="5">Uncharacterized protein</fullName>
    </submittedName>
</protein>
<dbReference type="Gramene" id="TKV96064">
    <property type="protein sequence ID" value="TKV96064"/>
    <property type="gene ID" value="SEVIR_9G405100v2"/>
</dbReference>
<dbReference type="Proteomes" id="UP000298652">
    <property type="component" value="Chromosome 9"/>
</dbReference>
<dbReference type="Pfam" id="PF05498">
    <property type="entry name" value="RALF"/>
    <property type="match status" value="1"/>
</dbReference>
<dbReference type="AlphaFoldDB" id="A0A4U6T5T2"/>
<evidence type="ECO:0000256" key="1">
    <source>
        <dbReference type="ARBA" id="ARBA00009178"/>
    </source>
</evidence>
<evidence type="ECO:0000256" key="4">
    <source>
        <dbReference type="ARBA" id="ARBA00023157"/>
    </source>
</evidence>
<organism evidence="5 6">
    <name type="scientific">Setaria viridis</name>
    <name type="common">Green bristlegrass</name>
    <name type="synonym">Setaria italica subsp. viridis</name>
    <dbReference type="NCBI Taxonomy" id="4556"/>
    <lineage>
        <taxon>Eukaryota</taxon>
        <taxon>Viridiplantae</taxon>
        <taxon>Streptophyta</taxon>
        <taxon>Embryophyta</taxon>
        <taxon>Tracheophyta</taxon>
        <taxon>Spermatophyta</taxon>
        <taxon>Magnoliopsida</taxon>
        <taxon>Liliopsida</taxon>
        <taxon>Poales</taxon>
        <taxon>Poaceae</taxon>
        <taxon>PACMAD clade</taxon>
        <taxon>Panicoideae</taxon>
        <taxon>Panicodae</taxon>
        <taxon>Paniceae</taxon>
        <taxon>Cenchrinae</taxon>
        <taxon>Setaria</taxon>
    </lineage>
</organism>
<evidence type="ECO:0000313" key="5">
    <source>
        <dbReference type="EMBL" id="TKV96064.1"/>
    </source>
</evidence>
<accession>A0A4U6T5T2</accession>
<dbReference type="GO" id="GO:0005179">
    <property type="term" value="F:hormone activity"/>
    <property type="evidence" value="ECO:0007669"/>
    <property type="project" value="UniProtKB-KW"/>
</dbReference>
<keyword evidence="3" id="KW-0732">Signal</keyword>
<evidence type="ECO:0000256" key="3">
    <source>
        <dbReference type="ARBA" id="ARBA00022729"/>
    </source>
</evidence>